<accession>A0A6A5T2Q9</accession>
<keyword evidence="3" id="KW-1185">Reference proteome</keyword>
<gene>
    <name evidence="2" type="ORF">EJ02DRAFT_393372</name>
</gene>
<dbReference type="Proteomes" id="UP000800038">
    <property type="component" value="Unassembled WGS sequence"/>
</dbReference>
<protein>
    <submittedName>
        <fullName evidence="2">Uncharacterized protein</fullName>
    </submittedName>
</protein>
<dbReference type="OrthoDB" id="3692653at2759"/>
<name>A0A6A5T2Q9_9PLEO</name>
<reference evidence="2" key="1">
    <citation type="journal article" date="2020" name="Stud. Mycol.">
        <title>101 Dothideomycetes genomes: a test case for predicting lifestyles and emergence of pathogens.</title>
        <authorList>
            <person name="Haridas S."/>
            <person name="Albert R."/>
            <person name="Binder M."/>
            <person name="Bloem J."/>
            <person name="Labutti K."/>
            <person name="Salamov A."/>
            <person name="Andreopoulos B."/>
            <person name="Baker S."/>
            <person name="Barry K."/>
            <person name="Bills G."/>
            <person name="Bluhm B."/>
            <person name="Cannon C."/>
            <person name="Castanera R."/>
            <person name="Culley D."/>
            <person name="Daum C."/>
            <person name="Ezra D."/>
            <person name="Gonzalez J."/>
            <person name="Henrissat B."/>
            <person name="Kuo A."/>
            <person name="Liang C."/>
            <person name="Lipzen A."/>
            <person name="Lutzoni F."/>
            <person name="Magnuson J."/>
            <person name="Mondo S."/>
            <person name="Nolan M."/>
            <person name="Ohm R."/>
            <person name="Pangilinan J."/>
            <person name="Park H.-J."/>
            <person name="Ramirez L."/>
            <person name="Alfaro M."/>
            <person name="Sun H."/>
            <person name="Tritt A."/>
            <person name="Yoshinaga Y."/>
            <person name="Zwiers L.-H."/>
            <person name="Turgeon B."/>
            <person name="Goodwin S."/>
            <person name="Spatafora J."/>
            <person name="Crous P."/>
            <person name="Grigoriev I."/>
        </authorList>
    </citation>
    <scope>NUCLEOTIDE SEQUENCE</scope>
    <source>
        <strain evidence="2">CBS 161.51</strain>
    </source>
</reference>
<feature type="signal peptide" evidence="1">
    <location>
        <begin position="1"/>
        <end position="19"/>
    </location>
</feature>
<evidence type="ECO:0000313" key="3">
    <source>
        <dbReference type="Proteomes" id="UP000800038"/>
    </source>
</evidence>
<proteinExistence type="predicted"/>
<sequence length="105" mass="11165">MYATIALLPLLAFVATITASPTPLRSVARAVPDLKAVIRNPTPIDGRKDINEILELLGLEALDLPSHSSRATTAIDNIAADPIDVVGRAVPALHHIAHNPVEIRP</sequence>
<keyword evidence="1" id="KW-0732">Signal</keyword>
<feature type="chain" id="PRO_5025613496" evidence="1">
    <location>
        <begin position="20"/>
        <end position="105"/>
    </location>
</feature>
<dbReference type="AlphaFoldDB" id="A0A6A5T2Q9"/>
<organism evidence="2 3">
    <name type="scientific">Clathrospora elynae</name>
    <dbReference type="NCBI Taxonomy" id="706981"/>
    <lineage>
        <taxon>Eukaryota</taxon>
        <taxon>Fungi</taxon>
        <taxon>Dikarya</taxon>
        <taxon>Ascomycota</taxon>
        <taxon>Pezizomycotina</taxon>
        <taxon>Dothideomycetes</taxon>
        <taxon>Pleosporomycetidae</taxon>
        <taxon>Pleosporales</taxon>
        <taxon>Diademaceae</taxon>
        <taxon>Clathrospora</taxon>
    </lineage>
</organism>
<dbReference type="EMBL" id="ML976001">
    <property type="protein sequence ID" value="KAF1946911.1"/>
    <property type="molecule type" value="Genomic_DNA"/>
</dbReference>
<evidence type="ECO:0000313" key="2">
    <source>
        <dbReference type="EMBL" id="KAF1946911.1"/>
    </source>
</evidence>
<evidence type="ECO:0000256" key="1">
    <source>
        <dbReference type="SAM" id="SignalP"/>
    </source>
</evidence>